<evidence type="ECO:0000259" key="4">
    <source>
        <dbReference type="PROSITE" id="PS50026"/>
    </source>
</evidence>
<dbReference type="InterPro" id="IPR000742">
    <property type="entry name" value="EGF"/>
</dbReference>
<keyword evidence="5" id="KW-1185">Reference proteome</keyword>
<proteinExistence type="predicted"/>
<dbReference type="OMA" id="LRECIFI"/>
<dbReference type="GO" id="GO:0016301">
    <property type="term" value="F:kinase activity"/>
    <property type="evidence" value="ECO:0007669"/>
    <property type="project" value="UniProtKB-KW"/>
</dbReference>
<dbReference type="Proteomes" id="UP000694843">
    <property type="component" value="Unplaced"/>
</dbReference>
<sequence>MGAAMVFFMLCIISGGMTSTLEVEGFCNVQVSVQSGSSCKCRTSSLLYDYSVNDCVAKDILYPVTECGPNADLQTCECKDGWARDSVTGLCIQEAEQCQADSCAKDDEKCVELPGVVHCACLDTQYKASDTHCVPYNECSNPMWNDCTQICLDDTVGYHCLCAKNFEGNGTHCEIQENYIDCSNETFVCSRFANGSVVVQFPRIGFLANGTDKDECNEPQNTFCWPNSVCVNLDAGGGYQCQCKPGYTDYNSTLRECIFIDQPHCSGCACEDVCADETCNNQSLVCDSSASCASDCVISLADTVLTLPVTTVGFYTGTLTVGVPQYNYHANNVHKALSAVLGRNVQVRSRSNAVFEFSVMTSSFRLANS</sequence>
<evidence type="ECO:0000256" key="1">
    <source>
        <dbReference type="ARBA" id="ARBA00023157"/>
    </source>
</evidence>
<feature type="disulfide bond" evidence="2">
    <location>
        <begin position="224"/>
        <end position="241"/>
    </location>
</feature>
<evidence type="ECO:0000313" key="5">
    <source>
        <dbReference type="Proteomes" id="UP000694843"/>
    </source>
</evidence>
<dbReference type="RefSeq" id="XP_018014638.2">
    <property type="nucleotide sequence ID" value="XM_018159149.2"/>
</dbReference>
<dbReference type="InterPro" id="IPR001881">
    <property type="entry name" value="EGF-like_Ca-bd_dom"/>
</dbReference>
<dbReference type="Gene3D" id="2.10.25.10">
    <property type="entry name" value="Laminin"/>
    <property type="match status" value="2"/>
</dbReference>
<feature type="domain" description="EGF-like" evidence="4">
    <location>
        <begin position="212"/>
        <end position="253"/>
    </location>
</feature>
<gene>
    <name evidence="6" type="primary">LOC108671587</name>
</gene>
<dbReference type="SUPFAM" id="SSF57196">
    <property type="entry name" value="EGF/Laminin"/>
    <property type="match status" value="1"/>
</dbReference>
<keyword evidence="2" id="KW-0245">EGF-like domain</keyword>
<dbReference type="OrthoDB" id="5781320at2759"/>
<dbReference type="KEGG" id="hazt:108671587"/>
<dbReference type="GeneID" id="108671587"/>
<keyword evidence="6" id="KW-0808">Transferase</keyword>
<keyword evidence="1 2" id="KW-1015">Disulfide bond</keyword>
<keyword evidence="6" id="KW-0418">Kinase</keyword>
<keyword evidence="3" id="KW-0732">Signal</keyword>
<dbReference type="SMART" id="SM00179">
    <property type="entry name" value="EGF_CA"/>
    <property type="match status" value="2"/>
</dbReference>
<evidence type="ECO:0000256" key="3">
    <source>
        <dbReference type="SAM" id="SignalP"/>
    </source>
</evidence>
<dbReference type="SMART" id="SM00181">
    <property type="entry name" value="EGF"/>
    <property type="match status" value="2"/>
</dbReference>
<evidence type="ECO:0000313" key="6">
    <source>
        <dbReference type="RefSeq" id="XP_018014638.2"/>
    </source>
</evidence>
<dbReference type="GO" id="GO:0005509">
    <property type="term" value="F:calcium ion binding"/>
    <property type="evidence" value="ECO:0007669"/>
    <property type="project" value="InterPro"/>
</dbReference>
<feature type="chain" id="PRO_5036904070" evidence="3">
    <location>
        <begin position="19"/>
        <end position="369"/>
    </location>
</feature>
<dbReference type="AlphaFoldDB" id="A0A8B7NLU3"/>
<dbReference type="InterPro" id="IPR000152">
    <property type="entry name" value="EGF-type_Asp/Asn_hydroxyl_site"/>
</dbReference>
<evidence type="ECO:0000256" key="2">
    <source>
        <dbReference type="PROSITE-ProRule" id="PRU00076"/>
    </source>
</evidence>
<protein>
    <submittedName>
        <fullName evidence="6">Protein kinase C-binding protein NELL1</fullName>
    </submittedName>
</protein>
<feature type="signal peptide" evidence="3">
    <location>
        <begin position="1"/>
        <end position="18"/>
    </location>
</feature>
<dbReference type="PROSITE" id="PS00010">
    <property type="entry name" value="ASX_HYDROXYL"/>
    <property type="match status" value="1"/>
</dbReference>
<name>A0A8B7NLU3_HYAAZ</name>
<comment type="caution">
    <text evidence="2">Lacks conserved residue(s) required for the propagation of feature annotation.</text>
</comment>
<organism evidence="5 6">
    <name type="scientific">Hyalella azteca</name>
    <name type="common">Amphipod</name>
    <dbReference type="NCBI Taxonomy" id="294128"/>
    <lineage>
        <taxon>Eukaryota</taxon>
        <taxon>Metazoa</taxon>
        <taxon>Ecdysozoa</taxon>
        <taxon>Arthropoda</taxon>
        <taxon>Crustacea</taxon>
        <taxon>Multicrustacea</taxon>
        <taxon>Malacostraca</taxon>
        <taxon>Eumalacostraca</taxon>
        <taxon>Peracarida</taxon>
        <taxon>Amphipoda</taxon>
        <taxon>Senticaudata</taxon>
        <taxon>Talitrida</taxon>
        <taxon>Talitroidea</taxon>
        <taxon>Hyalellidae</taxon>
        <taxon>Hyalella</taxon>
    </lineage>
</organism>
<dbReference type="PROSITE" id="PS50026">
    <property type="entry name" value="EGF_3"/>
    <property type="match status" value="1"/>
</dbReference>
<accession>A0A8B7NLU3</accession>
<dbReference type="CDD" id="cd00054">
    <property type="entry name" value="EGF_CA"/>
    <property type="match status" value="1"/>
</dbReference>
<reference evidence="6" key="1">
    <citation type="submission" date="2025-08" db="UniProtKB">
        <authorList>
            <consortium name="RefSeq"/>
        </authorList>
    </citation>
    <scope>IDENTIFICATION</scope>
    <source>
        <tissue evidence="6">Whole organism</tissue>
    </source>
</reference>